<evidence type="ECO:0000256" key="1">
    <source>
        <dbReference type="SAM" id="SignalP"/>
    </source>
</evidence>
<reference evidence="2 3" key="1">
    <citation type="journal article" date="2018" name="IMA Fungus">
        <title>IMA Genome-F 9: Draft genome sequence of Annulohypoxylon stygium, Aspergillus mulundensis, Berkeleyomyces basicola (syn. Thielaviopsis basicola), Ceratocystis smalleyi, two Cercospora beticola strains, Coleophoma cylindrospora, Fusarium fracticaudum, Phialophora cf. hyalina, and Morchella septimelata.</title>
        <authorList>
            <person name="Wingfield B.D."/>
            <person name="Bills G.F."/>
            <person name="Dong Y."/>
            <person name="Huang W."/>
            <person name="Nel W.J."/>
            <person name="Swalarsk-Parry B.S."/>
            <person name="Vaghefi N."/>
            <person name="Wilken P.M."/>
            <person name="An Z."/>
            <person name="de Beer Z.W."/>
            <person name="De Vos L."/>
            <person name="Chen L."/>
            <person name="Duong T.A."/>
            <person name="Gao Y."/>
            <person name="Hammerbacher A."/>
            <person name="Kikkert J.R."/>
            <person name="Li Y."/>
            <person name="Li H."/>
            <person name="Li K."/>
            <person name="Li Q."/>
            <person name="Liu X."/>
            <person name="Ma X."/>
            <person name="Naidoo K."/>
            <person name="Pethybridge S.J."/>
            <person name="Sun J."/>
            <person name="Steenkamp E.T."/>
            <person name="van der Nest M.A."/>
            <person name="van Wyk S."/>
            <person name="Wingfield M.J."/>
            <person name="Xiong C."/>
            <person name="Yue Q."/>
            <person name="Zhang X."/>
        </authorList>
    </citation>
    <scope>NUCLEOTIDE SEQUENCE [LARGE SCALE GENOMIC DNA]</scope>
    <source>
        <strain evidence="2 3">BP 5553</strain>
    </source>
</reference>
<dbReference type="OrthoDB" id="5406607at2759"/>
<evidence type="ECO:0000313" key="2">
    <source>
        <dbReference type="EMBL" id="RDL40891.1"/>
    </source>
</evidence>
<name>A0A370TZD2_9HELO</name>
<feature type="chain" id="PRO_5016951501" evidence="1">
    <location>
        <begin position="25"/>
        <end position="156"/>
    </location>
</feature>
<dbReference type="RefSeq" id="XP_031873547.1">
    <property type="nucleotide sequence ID" value="XM_032009493.1"/>
</dbReference>
<dbReference type="GeneID" id="43593719"/>
<dbReference type="EMBL" id="NPIC01000001">
    <property type="protein sequence ID" value="RDL40891.1"/>
    <property type="molecule type" value="Genomic_DNA"/>
</dbReference>
<proteinExistence type="predicted"/>
<organism evidence="2 3">
    <name type="scientific">Venustampulla echinocandica</name>
    <dbReference type="NCBI Taxonomy" id="2656787"/>
    <lineage>
        <taxon>Eukaryota</taxon>
        <taxon>Fungi</taxon>
        <taxon>Dikarya</taxon>
        <taxon>Ascomycota</taxon>
        <taxon>Pezizomycotina</taxon>
        <taxon>Leotiomycetes</taxon>
        <taxon>Helotiales</taxon>
        <taxon>Pleuroascaceae</taxon>
        <taxon>Venustampulla</taxon>
    </lineage>
</organism>
<dbReference type="AlphaFoldDB" id="A0A370TZD2"/>
<keyword evidence="3" id="KW-1185">Reference proteome</keyword>
<dbReference type="Proteomes" id="UP000254866">
    <property type="component" value="Unassembled WGS sequence"/>
</dbReference>
<evidence type="ECO:0000313" key="3">
    <source>
        <dbReference type="Proteomes" id="UP000254866"/>
    </source>
</evidence>
<gene>
    <name evidence="2" type="ORF">BP5553_00870</name>
</gene>
<accession>A0A370TZD2</accession>
<comment type="caution">
    <text evidence="2">The sequence shown here is derived from an EMBL/GenBank/DDBJ whole genome shotgun (WGS) entry which is preliminary data.</text>
</comment>
<sequence length="156" mass="16554">MGHVFGGNVFAFLLICVLIPPSAGAALRNYTIAVPDGTTNHGDPDLLCMPPSWTDIFIFYAANYFAHAATVISRPGETTINSAVTIVSALLFPISGVVRGVSAIVSLAKFAKTDLETAARSGALCMVVRTKDWQPAAGDRIAWALLYTPQLTEQGK</sequence>
<keyword evidence="1" id="KW-0732">Signal</keyword>
<protein>
    <submittedName>
        <fullName evidence="2">Uncharacterized protein</fullName>
    </submittedName>
</protein>
<feature type="signal peptide" evidence="1">
    <location>
        <begin position="1"/>
        <end position="24"/>
    </location>
</feature>